<dbReference type="InterPro" id="IPR000490">
    <property type="entry name" value="Glyco_hydro_17"/>
</dbReference>
<dbReference type="GO" id="GO:0071555">
    <property type="term" value="P:cell wall organization"/>
    <property type="evidence" value="ECO:0007669"/>
    <property type="project" value="UniProtKB-KW"/>
</dbReference>
<evidence type="ECO:0000256" key="6">
    <source>
        <dbReference type="ARBA" id="ARBA00022475"/>
    </source>
</evidence>
<keyword evidence="24" id="KW-1185">Reference proteome</keyword>
<dbReference type="EC" id="3.2.1.39" evidence="5"/>
<dbReference type="PANTHER" id="PTHR16631">
    <property type="entry name" value="GLUCAN 1,3-BETA-GLUCOSIDASE"/>
    <property type="match status" value="1"/>
</dbReference>
<evidence type="ECO:0000256" key="1">
    <source>
        <dbReference type="ARBA" id="ARBA00000382"/>
    </source>
</evidence>
<dbReference type="RefSeq" id="XP_035318599.1">
    <property type="nucleotide sequence ID" value="XM_035465611.1"/>
</dbReference>
<dbReference type="GO" id="GO:0009277">
    <property type="term" value="C:fungal-type cell wall"/>
    <property type="evidence" value="ECO:0007669"/>
    <property type="project" value="TreeGrafter"/>
</dbReference>
<evidence type="ECO:0000256" key="7">
    <source>
        <dbReference type="ARBA" id="ARBA00022512"/>
    </source>
</evidence>
<evidence type="ECO:0000256" key="4">
    <source>
        <dbReference type="ARBA" id="ARBA00008773"/>
    </source>
</evidence>
<dbReference type="GeneID" id="55969863"/>
<comment type="caution">
    <text evidence="23">The sequence shown here is derived from an EMBL/GenBank/DDBJ whole genome shotgun (WGS) entry which is preliminary data.</text>
</comment>
<keyword evidence="16" id="KW-0624">Polysaccharide degradation</keyword>
<comment type="function">
    <text evidence="17">Glucanases play a role in cell expansion during growth, in cell-cell fusion during mating, and in spore release during sporulation. This enzyme may be involved in beta-glucan degradation. Active on laminarin and lichenan.</text>
</comment>
<name>A0A9P4YQH5_9HYPO</name>
<feature type="region of interest" description="Disordered" evidence="21">
    <location>
        <begin position="121"/>
        <end position="169"/>
    </location>
</feature>
<feature type="compositionally biased region" description="Basic and acidic residues" evidence="21">
    <location>
        <begin position="208"/>
        <end position="227"/>
    </location>
</feature>
<evidence type="ECO:0000256" key="10">
    <source>
        <dbReference type="ARBA" id="ARBA00022801"/>
    </source>
</evidence>
<proteinExistence type="inferred from homology"/>
<keyword evidence="22" id="KW-1133">Transmembrane helix</keyword>
<evidence type="ECO:0000256" key="19">
    <source>
        <dbReference type="ARBA" id="ARBA00043078"/>
    </source>
</evidence>
<feature type="region of interest" description="Disordered" evidence="21">
    <location>
        <begin position="1"/>
        <end position="106"/>
    </location>
</feature>
<dbReference type="EMBL" id="JAANYQ010000020">
    <property type="protein sequence ID" value="KAF4119947.1"/>
    <property type="molecule type" value="Genomic_DNA"/>
</dbReference>
<accession>A0A9P4YQH5</accession>
<keyword evidence="12 22" id="KW-0472">Membrane</keyword>
<evidence type="ECO:0000256" key="12">
    <source>
        <dbReference type="ARBA" id="ARBA00023136"/>
    </source>
</evidence>
<gene>
    <name evidence="23" type="ORF">GMORB2_3635</name>
</gene>
<dbReference type="SUPFAM" id="SSF51445">
    <property type="entry name" value="(Trans)glycosidases"/>
    <property type="match status" value="1"/>
</dbReference>
<keyword evidence="11" id="KW-0735">Signal-anchor</keyword>
<comment type="subcellular location">
    <subcellularLocation>
        <location evidence="3">Cell membrane</location>
        <topology evidence="3">Single-pass type II membrane protein</topology>
    </subcellularLocation>
    <subcellularLocation>
        <location evidence="2">Secreted</location>
        <location evidence="2">Cell wall</location>
    </subcellularLocation>
</comment>
<keyword evidence="7" id="KW-0134">Cell wall</keyword>
<dbReference type="GO" id="GO:0005576">
    <property type="term" value="C:extracellular region"/>
    <property type="evidence" value="ECO:0007669"/>
    <property type="project" value="TreeGrafter"/>
</dbReference>
<keyword evidence="13" id="KW-0325">Glycoprotein</keyword>
<evidence type="ECO:0000256" key="3">
    <source>
        <dbReference type="ARBA" id="ARBA00004401"/>
    </source>
</evidence>
<dbReference type="GO" id="GO:0000272">
    <property type="term" value="P:polysaccharide catabolic process"/>
    <property type="evidence" value="ECO:0007669"/>
    <property type="project" value="UniProtKB-KW"/>
</dbReference>
<reference evidence="23" key="1">
    <citation type="submission" date="2020-03" db="EMBL/GenBank/DDBJ databases">
        <title>Site-based positive gene gene selection in Geosmithia morbida across the United States reveals a broad range of putative effectors and factors for local host and environmental adapation.</title>
        <authorList>
            <person name="Onufrak A."/>
            <person name="Murdoch R.W."/>
            <person name="Gazis R."/>
            <person name="Huff M."/>
            <person name="Staton M."/>
            <person name="Klingeman W."/>
            <person name="Hadziabdic D."/>
        </authorList>
    </citation>
    <scope>NUCLEOTIDE SEQUENCE</scope>
    <source>
        <strain evidence="23">1262</strain>
    </source>
</reference>
<keyword evidence="15" id="KW-0961">Cell wall biogenesis/degradation</keyword>
<keyword evidence="14" id="KW-0119">Carbohydrate metabolism</keyword>
<evidence type="ECO:0000313" key="24">
    <source>
        <dbReference type="Proteomes" id="UP000749293"/>
    </source>
</evidence>
<dbReference type="PANTHER" id="PTHR16631:SF17">
    <property type="entry name" value="GLUCAN ENDO-1,3-BETA-GLUCOSIDASE BTGC"/>
    <property type="match status" value="1"/>
</dbReference>
<evidence type="ECO:0000256" key="17">
    <source>
        <dbReference type="ARBA" id="ARBA00037649"/>
    </source>
</evidence>
<comment type="similarity">
    <text evidence="4 20">Belongs to the glycosyl hydrolase 17 family.</text>
</comment>
<evidence type="ECO:0000256" key="9">
    <source>
        <dbReference type="ARBA" id="ARBA00022729"/>
    </source>
</evidence>
<dbReference type="GO" id="GO:0042973">
    <property type="term" value="F:glucan endo-1,3-beta-D-glucosidase activity"/>
    <property type="evidence" value="ECO:0007669"/>
    <property type="project" value="UniProtKB-EC"/>
</dbReference>
<keyword evidence="10 23" id="KW-0378">Hydrolase</keyword>
<evidence type="ECO:0000256" key="21">
    <source>
        <dbReference type="SAM" id="MobiDB-lite"/>
    </source>
</evidence>
<dbReference type="OrthoDB" id="68336at2759"/>
<dbReference type="InterPro" id="IPR050732">
    <property type="entry name" value="Beta-glucan_modifiers"/>
</dbReference>
<protein>
    <recommendedName>
        <fullName evidence="5">glucan endo-1,3-beta-D-glucosidase</fullName>
        <ecNumber evidence="5">3.2.1.39</ecNumber>
    </recommendedName>
    <alternativeName>
        <fullName evidence="19">Endo-1,3-beta-glucanase btgC</fullName>
    </alternativeName>
    <alternativeName>
        <fullName evidence="18">Laminarinase btgC</fullName>
    </alternativeName>
</protein>
<keyword evidence="9" id="KW-0732">Signal</keyword>
<keyword evidence="6" id="KW-1003">Cell membrane</keyword>
<evidence type="ECO:0000256" key="15">
    <source>
        <dbReference type="ARBA" id="ARBA00023316"/>
    </source>
</evidence>
<keyword evidence="8" id="KW-0964">Secreted</keyword>
<evidence type="ECO:0000256" key="2">
    <source>
        <dbReference type="ARBA" id="ARBA00004191"/>
    </source>
</evidence>
<evidence type="ECO:0000256" key="8">
    <source>
        <dbReference type="ARBA" id="ARBA00022525"/>
    </source>
</evidence>
<dbReference type="InterPro" id="IPR017853">
    <property type="entry name" value="GH"/>
</dbReference>
<dbReference type="Pfam" id="PF00332">
    <property type="entry name" value="Glyco_hydro_17"/>
    <property type="match status" value="1"/>
</dbReference>
<feature type="compositionally biased region" description="Gly residues" evidence="21">
    <location>
        <begin position="138"/>
        <end position="148"/>
    </location>
</feature>
<dbReference type="GO" id="GO:0005886">
    <property type="term" value="C:plasma membrane"/>
    <property type="evidence" value="ECO:0007669"/>
    <property type="project" value="UniProtKB-SubCell"/>
</dbReference>
<dbReference type="GO" id="GO:0009986">
    <property type="term" value="C:cell surface"/>
    <property type="evidence" value="ECO:0007669"/>
    <property type="project" value="TreeGrafter"/>
</dbReference>
<evidence type="ECO:0000256" key="13">
    <source>
        <dbReference type="ARBA" id="ARBA00023180"/>
    </source>
</evidence>
<feature type="transmembrane region" description="Helical" evidence="22">
    <location>
        <begin position="180"/>
        <end position="204"/>
    </location>
</feature>
<evidence type="ECO:0000256" key="5">
    <source>
        <dbReference type="ARBA" id="ARBA00012780"/>
    </source>
</evidence>
<evidence type="ECO:0000256" key="14">
    <source>
        <dbReference type="ARBA" id="ARBA00023277"/>
    </source>
</evidence>
<sequence length="549" mass="60421">MDANDRVASNRSPRETGQVPPPPSRAAQPNASQYAGGGYVYDSQGARGTTEPIPSHQNSLHNLGYPSNPYGDDVYQSYYSNSSRSVDRRLGEVNPNEIEDDGDDGLNYHPRYSQRNSMLSSLHNSDRGARSGAAAAGTAGGVTMGGLMGRRHEGDPEYNLAEGVEKKRGKKDGLSKRGRWIIIIGVALLIIGVVVAGVVGGMVANNKKQGDDHSTAESAKEDAKSNGDLDADSNEIKELLNNPDLHKVFRGMDYTPLNAQYPDCVENPPSQNNITRDIAVLSQLTNKVRLYGTDCNQTEMVLHSIKKLKLEDDVKVWLGVWQDGNATTSKRQLQQMWNILDEYGQDQFEGLIVANEILFREEMTITELGNVLDDVRSNLTKRNMDLPVATSDLGDDWTKALAAKSDYIMSNIHPFFAGTPSDNAAAWTMSFWENNNGPMFKSDKQKNIISETGWPTGGGTNCGTDAVTKCAKGSVASVDGLNQFLEDFVCQALKNGTNYFWFSAFDEPWKIRYNEKGKNWEDKWGLMDVNRNIKDGVKIPDCDGKEVPA</sequence>
<evidence type="ECO:0000313" key="23">
    <source>
        <dbReference type="EMBL" id="KAF4119947.1"/>
    </source>
</evidence>
<evidence type="ECO:0000256" key="20">
    <source>
        <dbReference type="RuleBase" id="RU004335"/>
    </source>
</evidence>
<dbReference type="FunFam" id="3.20.20.80:FF:000151">
    <property type="entry name" value="Glucan endo-1,3-beta-glucosidase btgC"/>
    <property type="match status" value="1"/>
</dbReference>
<dbReference type="Gene3D" id="3.20.20.80">
    <property type="entry name" value="Glycosidases"/>
    <property type="match status" value="1"/>
</dbReference>
<dbReference type="AlphaFoldDB" id="A0A9P4YQH5"/>
<evidence type="ECO:0000256" key="18">
    <source>
        <dbReference type="ARBA" id="ARBA00042373"/>
    </source>
</evidence>
<feature type="region of interest" description="Disordered" evidence="21">
    <location>
        <begin position="205"/>
        <end position="232"/>
    </location>
</feature>
<evidence type="ECO:0000256" key="11">
    <source>
        <dbReference type="ARBA" id="ARBA00022968"/>
    </source>
</evidence>
<evidence type="ECO:0000256" key="22">
    <source>
        <dbReference type="SAM" id="Phobius"/>
    </source>
</evidence>
<organism evidence="23 24">
    <name type="scientific">Geosmithia morbida</name>
    <dbReference type="NCBI Taxonomy" id="1094350"/>
    <lineage>
        <taxon>Eukaryota</taxon>
        <taxon>Fungi</taxon>
        <taxon>Dikarya</taxon>
        <taxon>Ascomycota</taxon>
        <taxon>Pezizomycotina</taxon>
        <taxon>Sordariomycetes</taxon>
        <taxon>Hypocreomycetidae</taxon>
        <taxon>Hypocreales</taxon>
        <taxon>Bionectriaceae</taxon>
        <taxon>Geosmithia</taxon>
    </lineage>
</organism>
<dbReference type="Proteomes" id="UP000749293">
    <property type="component" value="Unassembled WGS sequence"/>
</dbReference>
<keyword evidence="22" id="KW-0812">Transmembrane</keyword>
<comment type="catalytic activity">
    <reaction evidence="1">
        <text>Hydrolysis of (1-&gt;3)-beta-D-glucosidic linkages in (1-&gt;3)-beta-D-glucans.</text>
        <dbReference type="EC" id="3.2.1.39"/>
    </reaction>
</comment>
<evidence type="ECO:0000256" key="16">
    <source>
        <dbReference type="ARBA" id="ARBA00023326"/>
    </source>
</evidence>